<proteinExistence type="predicted"/>
<dbReference type="CDD" id="cd06257">
    <property type="entry name" value="DnaJ"/>
    <property type="match status" value="1"/>
</dbReference>
<dbReference type="InterPro" id="IPR025497">
    <property type="entry name" value="PatA-like_N"/>
</dbReference>
<dbReference type="InterPro" id="IPR037257">
    <property type="entry name" value="T2SS_E_N_sf"/>
</dbReference>
<protein>
    <submittedName>
        <fullName evidence="3">Molecular chaperone DnaJ</fullName>
    </submittedName>
</protein>
<dbReference type="OrthoDB" id="9779889at2"/>
<dbReference type="InterPro" id="IPR001623">
    <property type="entry name" value="DnaJ_domain"/>
</dbReference>
<sequence>MQLPSRLSTSTLGDLLGALHRQRTTGLLELCELRTPSGSTVPGRQHRIQLLSGLVTAVETPLRVPRLGEILAREGHASEPSIQRLAALVATHRGRRTGEVLVAAGLVPASAVERALRLQLRARLEALFAIEEATICFHTARPLAGSLREVGPLSPGDFLHGRPRARDRYRHAGAPRSAPSWGSAGAPRSAPSWGSAGAPRSAPSWGSAGAPRSAPPRGVRADERRRRALDLLGLGEGATEAEIRRAFRRLAAGLHPDRGAALPGEGALRTARFAELSAAYHLLVA</sequence>
<dbReference type="Pfam" id="PF00226">
    <property type="entry name" value="DnaJ"/>
    <property type="match status" value="1"/>
</dbReference>
<evidence type="ECO:0000256" key="1">
    <source>
        <dbReference type="SAM" id="MobiDB-lite"/>
    </source>
</evidence>
<dbReference type="PRINTS" id="PR00625">
    <property type="entry name" value="JDOMAIN"/>
</dbReference>
<feature type="region of interest" description="Disordered" evidence="1">
    <location>
        <begin position="170"/>
        <end position="222"/>
    </location>
</feature>
<evidence type="ECO:0000313" key="4">
    <source>
        <dbReference type="Proteomes" id="UP000295781"/>
    </source>
</evidence>
<feature type="domain" description="J" evidence="2">
    <location>
        <begin position="227"/>
        <end position="285"/>
    </location>
</feature>
<reference evidence="3 4" key="1">
    <citation type="submission" date="2015-09" db="EMBL/GenBank/DDBJ databases">
        <title>Sorangium comparison.</title>
        <authorList>
            <person name="Zaburannyi N."/>
            <person name="Bunk B."/>
            <person name="Overmann J."/>
            <person name="Mueller R."/>
        </authorList>
    </citation>
    <scope>NUCLEOTIDE SEQUENCE [LARGE SCALE GENOMIC DNA]</scope>
    <source>
        <strain evidence="3 4">So ceGT47</strain>
    </source>
</reference>
<accession>A0A4P2PZP0</accession>
<dbReference type="SUPFAM" id="SSF160246">
    <property type="entry name" value="EspE N-terminal domain-like"/>
    <property type="match status" value="1"/>
</dbReference>
<dbReference type="Pfam" id="PF14332">
    <property type="entry name" value="DUF4388"/>
    <property type="match status" value="1"/>
</dbReference>
<dbReference type="InterPro" id="IPR036869">
    <property type="entry name" value="J_dom_sf"/>
</dbReference>
<dbReference type="SMART" id="SM00271">
    <property type="entry name" value="DnaJ"/>
    <property type="match status" value="1"/>
</dbReference>
<evidence type="ECO:0000259" key="2">
    <source>
        <dbReference type="PROSITE" id="PS50076"/>
    </source>
</evidence>
<dbReference type="PROSITE" id="PS50076">
    <property type="entry name" value="DNAJ_2"/>
    <property type="match status" value="1"/>
</dbReference>
<gene>
    <name evidence="3" type="primary">dnaJ</name>
    <name evidence="3" type="ORF">SOCEGT47_025990</name>
</gene>
<dbReference type="PANTHER" id="PTHR24074">
    <property type="entry name" value="CO-CHAPERONE PROTEIN DJLA"/>
    <property type="match status" value="1"/>
</dbReference>
<dbReference type="InterPro" id="IPR050817">
    <property type="entry name" value="DjlA_DnaK_co-chaperone"/>
</dbReference>
<name>A0A4P2PZP0_SORCE</name>
<dbReference type="AlphaFoldDB" id="A0A4P2PZP0"/>
<dbReference type="Proteomes" id="UP000295781">
    <property type="component" value="Chromosome"/>
</dbReference>
<organism evidence="3 4">
    <name type="scientific">Sorangium cellulosum</name>
    <name type="common">Polyangium cellulosum</name>
    <dbReference type="NCBI Taxonomy" id="56"/>
    <lineage>
        <taxon>Bacteria</taxon>
        <taxon>Pseudomonadati</taxon>
        <taxon>Myxococcota</taxon>
        <taxon>Polyangia</taxon>
        <taxon>Polyangiales</taxon>
        <taxon>Polyangiaceae</taxon>
        <taxon>Sorangium</taxon>
    </lineage>
</organism>
<dbReference type="EMBL" id="CP012670">
    <property type="protein sequence ID" value="AUX22098.1"/>
    <property type="molecule type" value="Genomic_DNA"/>
</dbReference>
<dbReference type="SUPFAM" id="SSF46565">
    <property type="entry name" value="Chaperone J-domain"/>
    <property type="match status" value="1"/>
</dbReference>
<dbReference type="Gene3D" id="1.10.287.110">
    <property type="entry name" value="DnaJ domain"/>
    <property type="match status" value="1"/>
</dbReference>
<evidence type="ECO:0000313" key="3">
    <source>
        <dbReference type="EMBL" id="AUX22098.1"/>
    </source>
</evidence>
<dbReference type="RefSeq" id="WP_129347319.1">
    <property type="nucleotide sequence ID" value="NZ_CP012670.1"/>
</dbReference>